<dbReference type="PANTHER" id="PTHR33542">
    <property type="entry name" value="SIROHYDROCHLORIN FERROCHELATASE, CHLOROPLASTIC"/>
    <property type="match status" value="1"/>
</dbReference>
<dbReference type="AlphaFoldDB" id="A0A7W4YBU4"/>
<dbReference type="SUPFAM" id="SSF53800">
    <property type="entry name" value="Chelatase"/>
    <property type="match status" value="1"/>
</dbReference>
<protein>
    <submittedName>
        <fullName evidence="3">Sirohydrochlorin ferrochelatase</fullName>
    </submittedName>
</protein>
<sequence length="238" mass="23961">MTHVDAPVLVGCSHGTDSVAGRAAIRSILDGIRRQRPDLDVREAFVDVQQPEVPDVVAGAVEPDGASAVVVPLLLSVGFHVRVDIAESVEGHPAVAAAPLGPDPRLVDLLADRLAEAGLRDDDAVVLAAAGSTDPAAAVAVEAIGSGLAERLGRAVHIGYGAGTTPRVPAAVAAARATGAPRVVVAAYLLAPGFFHDRVLEAGGDVVSAPLAPDDRLVAIALDRYAAACATLGVAAAR</sequence>
<dbReference type="Proteomes" id="UP000518206">
    <property type="component" value="Unassembled WGS sequence"/>
</dbReference>
<comment type="caution">
    <text evidence="3">The sequence shown here is derived from an EMBL/GenBank/DDBJ whole genome shotgun (WGS) entry which is preliminary data.</text>
</comment>
<dbReference type="Gene3D" id="3.40.50.1400">
    <property type="match status" value="2"/>
</dbReference>
<dbReference type="InterPro" id="IPR050963">
    <property type="entry name" value="Sirohydro_Cobaltochel/CbiX"/>
</dbReference>
<dbReference type="Pfam" id="PF01903">
    <property type="entry name" value="CbiX"/>
    <property type="match status" value="2"/>
</dbReference>
<keyword evidence="2" id="KW-0456">Lyase</keyword>
<evidence type="ECO:0000256" key="1">
    <source>
        <dbReference type="ARBA" id="ARBA00022723"/>
    </source>
</evidence>
<dbReference type="GO" id="GO:0016829">
    <property type="term" value="F:lyase activity"/>
    <property type="evidence" value="ECO:0007669"/>
    <property type="project" value="UniProtKB-KW"/>
</dbReference>
<accession>A0A7W4YBU4</accession>
<dbReference type="RefSeq" id="WP_183295688.1">
    <property type="nucleotide sequence ID" value="NZ_JACHVX010000002.1"/>
</dbReference>
<reference evidence="3 4" key="2">
    <citation type="submission" date="2020-08" db="EMBL/GenBank/DDBJ databases">
        <authorList>
            <person name="Partida-Martinez L."/>
            <person name="Huntemann M."/>
            <person name="Clum A."/>
            <person name="Wang J."/>
            <person name="Palaniappan K."/>
            <person name="Ritter S."/>
            <person name="Chen I.-M."/>
            <person name="Stamatis D."/>
            <person name="Reddy T."/>
            <person name="O'Malley R."/>
            <person name="Daum C."/>
            <person name="Shapiro N."/>
            <person name="Ivanova N."/>
            <person name="Kyrpides N."/>
            <person name="Woyke T."/>
        </authorList>
    </citation>
    <scope>NUCLEOTIDE SEQUENCE [LARGE SCALE GENOMIC DNA]</scope>
    <source>
        <strain evidence="3 4">RAS26</strain>
    </source>
</reference>
<keyword evidence="1" id="KW-0479">Metal-binding</keyword>
<dbReference type="PANTHER" id="PTHR33542:SF5">
    <property type="entry name" value="FERROCHELATASE CHE1"/>
    <property type="match status" value="1"/>
</dbReference>
<organism evidence="3 4">
    <name type="scientific">Cellulomonas cellasea</name>
    <dbReference type="NCBI Taxonomy" id="43670"/>
    <lineage>
        <taxon>Bacteria</taxon>
        <taxon>Bacillati</taxon>
        <taxon>Actinomycetota</taxon>
        <taxon>Actinomycetes</taxon>
        <taxon>Micrococcales</taxon>
        <taxon>Cellulomonadaceae</taxon>
        <taxon>Cellulomonas</taxon>
    </lineage>
</organism>
<dbReference type="EMBL" id="JACHVX010000002">
    <property type="protein sequence ID" value="MBB2922841.1"/>
    <property type="molecule type" value="Genomic_DNA"/>
</dbReference>
<gene>
    <name evidence="3" type="ORF">FHR80_001753</name>
</gene>
<dbReference type="GO" id="GO:0046872">
    <property type="term" value="F:metal ion binding"/>
    <property type="evidence" value="ECO:0007669"/>
    <property type="project" value="UniProtKB-KW"/>
</dbReference>
<name>A0A7W4YBU4_9CELL</name>
<evidence type="ECO:0000313" key="3">
    <source>
        <dbReference type="EMBL" id="MBB2922841.1"/>
    </source>
</evidence>
<dbReference type="CDD" id="cd03416">
    <property type="entry name" value="CbiX_SirB_N"/>
    <property type="match status" value="1"/>
</dbReference>
<evidence type="ECO:0000256" key="2">
    <source>
        <dbReference type="ARBA" id="ARBA00023239"/>
    </source>
</evidence>
<dbReference type="InterPro" id="IPR002762">
    <property type="entry name" value="CbiX-like"/>
</dbReference>
<proteinExistence type="predicted"/>
<evidence type="ECO:0000313" key="4">
    <source>
        <dbReference type="Proteomes" id="UP000518206"/>
    </source>
</evidence>
<reference evidence="3 4" key="1">
    <citation type="submission" date="2020-08" db="EMBL/GenBank/DDBJ databases">
        <title>The Agave Microbiome: Exploring the role of microbial communities in plant adaptations to desert environments.</title>
        <authorList>
            <person name="Partida-Martinez L.P."/>
        </authorList>
    </citation>
    <scope>NUCLEOTIDE SEQUENCE [LARGE SCALE GENOMIC DNA]</scope>
    <source>
        <strain evidence="3 4">RAS26</strain>
    </source>
</reference>